<keyword evidence="1" id="KW-0378">Hydrolase</keyword>
<feature type="chain" id="PRO_5021275971" evidence="2">
    <location>
        <begin position="26"/>
        <end position="336"/>
    </location>
</feature>
<evidence type="ECO:0000259" key="3">
    <source>
        <dbReference type="SMART" id="SM00849"/>
    </source>
</evidence>
<evidence type="ECO:0000256" key="1">
    <source>
        <dbReference type="ARBA" id="ARBA00022801"/>
    </source>
</evidence>
<dbReference type="InterPro" id="IPR001279">
    <property type="entry name" value="Metallo-B-lactamas"/>
</dbReference>
<dbReference type="EMBL" id="BJLJ01000010">
    <property type="protein sequence ID" value="GEA68405.1"/>
    <property type="molecule type" value="Genomic_DNA"/>
</dbReference>
<evidence type="ECO:0000256" key="2">
    <source>
        <dbReference type="SAM" id="SignalP"/>
    </source>
</evidence>
<dbReference type="CDD" id="cd07719">
    <property type="entry name" value="arylsulfatase_AtsA-like_MBL-fold"/>
    <property type="match status" value="1"/>
</dbReference>
<gene>
    <name evidence="4" type="ORF">PA3_25630</name>
</gene>
<organism evidence="4">
    <name type="scientific">Acinetobacter pittii</name>
    <name type="common">Acinetobacter genomosp. 3</name>
    <dbReference type="NCBI Taxonomy" id="48296"/>
    <lineage>
        <taxon>Bacteria</taxon>
        <taxon>Pseudomonadati</taxon>
        <taxon>Pseudomonadota</taxon>
        <taxon>Gammaproteobacteria</taxon>
        <taxon>Moraxellales</taxon>
        <taxon>Moraxellaceae</taxon>
        <taxon>Acinetobacter</taxon>
        <taxon>Acinetobacter calcoaceticus/baumannii complex</taxon>
    </lineage>
</organism>
<dbReference type="PANTHER" id="PTHR46018:SF2">
    <property type="entry name" value="ZINC PHOSPHODIESTERASE ELAC PROTEIN 1"/>
    <property type="match status" value="1"/>
</dbReference>
<dbReference type="InterPro" id="IPR036866">
    <property type="entry name" value="RibonucZ/Hydroxyglut_hydro"/>
</dbReference>
<dbReference type="Pfam" id="PF12706">
    <property type="entry name" value="Lactamase_B_2"/>
    <property type="match status" value="1"/>
</dbReference>
<name>A0A4Y3JB34_ACIPI</name>
<dbReference type="Gene3D" id="3.60.15.10">
    <property type="entry name" value="Ribonuclease Z/Hydroxyacylglutathione hydrolase-like"/>
    <property type="match status" value="1"/>
</dbReference>
<reference evidence="4" key="1">
    <citation type="submission" date="2019-06" db="EMBL/GenBank/DDBJ databases">
        <title>Whole genome shotgun sequence of Acinetobacter pittii NBRC 110514.</title>
        <authorList>
            <person name="Hosoyama A."/>
            <person name="Uohara A."/>
            <person name="Ohji S."/>
            <person name="Ichikawa N."/>
        </authorList>
    </citation>
    <scope>NUCLEOTIDE SEQUENCE [LARGE SCALE GENOMIC DNA]</scope>
    <source>
        <strain evidence="4">NBRC 110514</strain>
    </source>
</reference>
<dbReference type="Proteomes" id="UP000317717">
    <property type="component" value="Unassembled WGS sequence"/>
</dbReference>
<evidence type="ECO:0000313" key="4">
    <source>
        <dbReference type="EMBL" id="GEA68405.1"/>
    </source>
</evidence>
<sequence length="336" mass="36759">MKNGSFRLAIGLSTTMLFGMGLVHAAPEGEMKVTLLGTGTPIVNINRFGMSTLVEAGNQKLLFDVGRGAVIRLHQIQVPLRDINSIFFTHMHSDHLTGFPDLYASAPLPTDDGRSKAPISIYGPVGIDNFARGIEKAFTANNEIRLKGGETNEPATKISDHFLPEKGGVVYNKDGVKVTAFLVDHGHVEPAYGFRVDYAGHAVVLSGDTTYSSNLVKQAKGVDLLVHSLSIGSRELEKAYPDYVQHFYSYLANTEKLGQVLNETKPKDAVISHISLYSKGNIGRASEKEILSRVSENYKGKFMLGQDLMSFVINGEGVTRVAYDPSIRQFEPIKQN</sequence>
<feature type="signal peptide" evidence="2">
    <location>
        <begin position="1"/>
        <end position="25"/>
    </location>
</feature>
<comment type="caution">
    <text evidence="4">The sequence shown here is derived from an EMBL/GenBank/DDBJ whole genome shotgun (WGS) entry which is preliminary data.</text>
</comment>
<accession>A0A4Y3JB34</accession>
<dbReference type="GO" id="GO:0042781">
    <property type="term" value="F:3'-tRNA processing endoribonuclease activity"/>
    <property type="evidence" value="ECO:0007669"/>
    <property type="project" value="TreeGrafter"/>
</dbReference>
<protein>
    <submittedName>
        <fullName evidence="4">Ribonuclease Z</fullName>
    </submittedName>
</protein>
<feature type="domain" description="Metallo-beta-lactamase" evidence="3">
    <location>
        <begin position="48"/>
        <end position="273"/>
    </location>
</feature>
<dbReference type="RefSeq" id="WP_141316213.1">
    <property type="nucleotide sequence ID" value="NZ_BJLJ01000010.1"/>
</dbReference>
<dbReference type="AlphaFoldDB" id="A0A4Y3JB34"/>
<proteinExistence type="predicted"/>
<dbReference type="PANTHER" id="PTHR46018">
    <property type="entry name" value="ZINC PHOSPHODIESTERASE ELAC PROTEIN 1"/>
    <property type="match status" value="1"/>
</dbReference>
<keyword evidence="2" id="KW-0732">Signal</keyword>
<dbReference type="InterPro" id="IPR044094">
    <property type="entry name" value="AtsA-like_MBL-fold"/>
</dbReference>
<dbReference type="SUPFAM" id="SSF56281">
    <property type="entry name" value="Metallo-hydrolase/oxidoreductase"/>
    <property type="match status" value="1"/>
</dbReference>
<dbReference type="SMART" id="SM00849">
    <property type="entry name" value="Lactamase_B"/>
    <property type="match status" value="1"/>
</dbReference>